<dbReference type="OrthoDB" id="7605699at2759"/>
<protein>
    <submittedName>
        <fullName evidence="3">Uncharacterized protein</fullName>
    </submittedName>
</protein>
<name>A0A653BGA0_CALMS</name>
<keyword evidence="4" id="KW-1185">Reference proteome</keyword>
<evidence type="ECO:0000256" key="1">
    <source>
        <dbReference type="SAM" id="MobiDB-lite"/>
    </source>
</evidence>
<feature type="region of interest" description="Disordered" evidence="1">
    <location>
        <begin position="55"/>
        <end position="94"/>
    </location>
</feature>
<feature type="chain" id="PRO_5024858413" evidence="2">
    <location>
        <begin position="23"/>
        <end position="94"/>
    </location>
</feature>
<evidence type="ECO:0000313" key="4">
    <source>
        <dbReference type="Proteomes" id="UP000410492"/>
    </source>
</evidence>
<accession>A0A653BGA0</accession>
<dbReference type="Proteomes" id="UP000410492">
    <property type="component" value="Unassembled WGS sequence"/>
</dbReference>
<dbReference type="AlphaFoldDB" id="A0A653BGA0"/>
<sequence length="94" mass="10830">PSVMSWIRILCQPNFTYFLILALECFPLPPSPADSEKSYDKKENEVIKATKQRRLIAKNSPNPKAQRYNSDDLYKPRPIFGSSRRSRSAKVIES</sequence>
<proteinExistence type="predicted"/>
<keyword evidence="2" id="KW-0732">Signal</keyword>
<evidence type="ECO:0000256" key="2">
    <source>
        <dbReference type="SAM" id="SignalP"/>
    </source>
</evidence>
<evidence type="ECO:0000313" key="3">
    <source>
        <dbReference type="EMBL" id="VEN34607.1"/>
    </source>
</evidence>
<gene>
    <name evidence="3" type="ORF">CALMAC_LOCUS740</name>
</gene>
<feature type="signal peptide" evidence="2">
    <location>
        <begin position="1"/>
        <end position="22"/>
    </location>
</feature>
<dbReference type="EMBL" id="CAACVG010000849">
    <property type="protein sequence ID" value="VEN34607.1"/>
    <property type="molecule type" value="Genomic_DNA"/>
</dbReference>
<reference evidence="3 4" key="1">
    <citation type="submission" date="2019-01" db="EMBL/GenBank/DDBJ databases">
        <authorList>
            <person name="Sayadi A."/>
        </authorList>
    </citation>
    <scope>NUCLEOTIDE SEQUENCE [LARGE SCALE GENOMIC DNA]</scope>
</reference>
<feature type="non-terminal residue" evidence="3">
    <location>
        <position position="1"/>
    </location>
</feature>
<organism evidence="3 4">
    <name type="scientific">Callosobruchus maculatus</name>
    <name type="common">Southern cowpea weevil</name>
    <name type="synonym">Pulse bruchid</name>
    <dbReference type="NCBI Taxonomy" id="64391"/>
    <lineage>
        <taxon>Eukaryota</taxon>
        <taxon>Metazoa</taxon>
        <taxon>Ecdysozoa</taxon>
        <taxon>Arthropoda</taxon>
        <taxon>Hexapoda</taxon>
        <taxon>Insecta</taxon>
        <taxon>Pterygota</taxon>
        <taxon>Neoptera</taxon>
        <taxon>Endopterygota</taxon>
        <taxon>Coleoptera</taxon>
        <taxon>Polyphaga</taxon>
        <taxon>Cucujiformia</taxon>
        <taxon>Chrysomeloidea</taxon>
        <taxon>Chrysomelidae</taxon>
        <taxon>Bruchinae</taxon>
        <taxon>Bruchini</taxon>
        <taxon>Callosobruchus</taxon>
    </lineage>
</organism>